<proteinExistence type="inferred from homology"/>
<keyword evidence="5" id="KW-0249">Electron transport</keyword>
<comment type="subunit">
    <text evidence="2">Heterodimer of an alpha and a beta subunit.</text>
</comment>
<evidence type="ECO:0000313" key="10">
    <source>
        <dbReference type="EMBL" id="AUR50990.1"/>
    </source>
</evidence>
<dbReference type="InterPro" id="IPR014730">
    <property type="entry name" value="ETF_a/b_N"/>
</dbReference>
<accession>A0A2I7N3G0</accession>
<evidence type="ECO:0000256" key="6">
    <source>
        <dbReference type="ARBA" id="ARBA00025649"/>
    </source>
</evidence>
<reference evidence="11" key="1">
    <citation type="submission" date="2017-11" db="EMBL/GenBank/DDBJ databases">
        <authorList>
            <person name="Chan K.G."/>
            <person name="Lee L.S."/>
        </authorList>
    </citation>
    <scope>NUCLEOTIDE SEQUENCE [LARGE SCALE GENOMIC DNA]</scope>
    <source>
        <strain evidence="11">DSM 100970</strain>
    </source>
</reference>
<keyword evidence="11" id="KW-1185">Reference proteome</keyword>
<feature type="domain" description="Electron transfer flavoprotein alpha/beta-subunit N-terminal" evidence="9">
    <location>
        <begin position="23"/>
        <end position="211"/>
    </location>
</feature>
<gene>
    <name evidence="10" type="ORF">CUN60_01275</name>
</gene>
<evidence type="ECO:0000256" key="8">
    <source>
        <dbReference type="ARBA" id="ARBA00049933"/>
    </source>
</evidence>
<name>A0A2I7N3G0_9NEIS</name>
<comment type="similarity">
    <text evidence="1">Belongs to the ETF beta-subunit/FixA family.</text>
</comment>
<evidence type="ECO:0000256" key="2">
    <source>
        <dbReference type="ARBA" id="ARBA00011355"/>
    </source>
</evidence>
<evidence type="ECO:0000259" key="9">
    <source>
        <dbReference type="SMART" id="SM00893"/>
    </source>
</evidence>
<sequence length="248" mass="27360">MKILVCAKRVVDPNVKVRVKADHSDVDIEHSKMSLNPFDENAIEEAVKMKEAGKASEIIAVSIGSLKCEDTLRTALARGCDRAILVETAENYEPVNIAKILKAIYQKEQPNLIMLGKQAIDDDANQVTQMLAGMLDLPQATFASKVEIADNALVIRREVDGGTETVKVNLPAVVSADLYLNEPRFIKLPQLMQAKKKPIEKVAVTELGLELTRRSRLIKVYDGEVKKQCKQLASIDELINVIKAGQEA</sequence>
<dbReference type="SUPFAM" id="SSF52402">
    <property type="entry name" value="Adenine nucleotide alpha hydrolases-like"/>
    <property type="match status" value="1"/>
</dbReference>
<evidence type="ECO:0000256" key="5">
    <source>
        <dbReference type="ARBA" id="ARBA00022982"/>
    </source>
</evidence>
<dbReference type="PANTHER" id="PTHR21294">
    <property type="entry name" value="ELECTRON TRANSFER FLAVOPROTEIN BETA-SUBUNIT"/>
    <property type="match status" value="1"/>
</dbReference>
<dbReference type="Proteomes" id="UP000236655">
    <property type="component" value="Chromosome"/>
</dbReference>
<dbReference type="InterPro" id="IPR012255">
    <property type="entry name" value="ETF_b"/>
</dbReference>
<evidence type="ECO:0000313" key="11">
    <source>
        <dbReference type="Proteomes" id="UP000236655"/>
    </source>
</evidence>
<dbReference type="Gene3D" id="3.40.50.620">
    <property type="entry name" value="HUPs"/>
    <property type="match status" value="1"/>
</dbReference>
<dbReference type="OrthoDB" id="9781325at2"/>
<comment type="cofactor">
    <cofactor evidence="8">
        <name>AMP</name>
        <dbReference type="ChEBI" id="CHEBI:456215"/>
    </cofactor>
</comment>
<dbReference type="Pfam" id="PF01012">
    <property type="entry name" value="ETF"/>
    <property type="match status" value="1"/>
</dbReference>
<comment type="function">
    <text evidence="6">The electron transfer flavoprotein serves as a specific electron acceptor for other dehydrogenases. It transfers the electrons to the main respiratory chain via ETF-ubiquinone oxidoreductase (ETF dehydrogenase).</text>
</comment>
<dbReference type="AlphaFoldDB" id="A0A2I7N3G0"/>
<dbReference type="PANTHER" id="PTHR21294:SF8">
    <property type="entry name" value="ELECTRON TRANSFER FLAVOPROTEIN SUBUNIT BETA"/>
    <property type="match status" value="1"/>
</dbReference>
<dbReference type="SMART" id="SM00893">
    <property type="entry name" value="ETF"/>
    <property type="match status" value="1"/>
</dbReference>
<dbReference type="GO" id="GO:0046395">
    <property type="term" value="P:carboxylic acid catabolic process"/>
    <property type="evidence" value="ECO:0007669"/>
    <property type="project" value="UniProtKB-ARBA"/>
</dbReference>
<dbReference type="PIRSF" id="PIRSF000090">
    <property type="entry name" value="Beta-ETF"/>
    <property type="match status" value="1"/>
</dbReference>
<evidence type="ECO:0000256" key="1">
    <source>
        <dbReference type="ARBA" id="ARBA00007557"/>
    </source>
</evidence>
<dbReference type="RefSeq" id="WP_102950290.1">
    <property type="nucleotide sequence ID" value="NZ_CP024847.1"/>
</dbReference>
<keyword evidence="4" id="KW-0813">Transport</keyword>
<dbReference type="FunFam" id="3.40.50.620:FF:000011">
    <property type="entry name" value="Electron transfer flavoprotein subunit beta"/>
    <property type="match status" value="1"/>
</dbReference>
<dbReference type="CDD" id="cd01714">
    <property type="entry name" value="ETF_beta"/>
    <property type="match status" value="1"/>
</dbReference>
<evidence type="ECO:0000256" key="3">
    <source>
        <dbReference type="ARBA" id="ARBA00016797"/>
    </source>
</evidence>
<dbReference type="InterPro" id="IPR000049">
    <property type="entry name" value="ET-Flavoprotein_bsu_CS"/>
</dbReference>
<dbReference type="PROSITE" id="PS01065">
    <property type="entry name" value="ETF_BETA"/>
    <property type="match status" value="1"/>
</dbReference>
<dbReference type="EMBL" id="CP024847">
    <property type="protein sequence ID" value="AUR50990.1"/>
    <property type="molecule type" value="Genomic_DNA"/>
</dbReference>
<organism evidence="10 11">
    <name type="scientific">Aquella oligotrophica</name>
    <dbReference type="NCBI Taxonomy" id="2067065"/>
    <lineage>
        <taxon>Bacteria</taxon>
        <taxon>Pseudomonadati</taxon>
        <taxon>Pseudomonadota</taxon>
        <taxon>Betaproteobacteria</taxon>
        <taxon>Neisseriales</taxon>
        <taxon>Neisseriaceae</taxon>
        <taxon>Aquella</taxon>
    </lineage>
</organism>
<dbReference type="InterPro" id="IPR033948">
    <property type="entry name" value="ETF_beta_N"/>
</dbReference>
<dbReference type="InterPro" id="IPR014729">
    <property type="entry name" value="Rossmann-like_a/b/a_fold"/>
</dbReference>
<dbReference type="KEGG" id="nba:CUN60_01275"/>
<evidence type="ECO:0000256" key="4">
    <source>
        <dbReference type="ARBA" id="ARBA00022448"/>
    </source>
</evidence>
<dbReference type="GO" id="GO:0009055">
    <property type="term" value="F:electron transfer activity"/>
    <property type="evidence" value="ECO:0007669"/>
    <property type="project" value="InterPro"/>
</dbReference>
<evidence type="ECO:0000256" key="7">
    <source>
        <dbReference type="ARBA" id="ARBA00042002"/>
    </source>
</evidence>
<protein>
    <recommendedName>
        <fullName evidence="3">Electron transfer flavoprotein subunit beta</fullName>
    </recommendedName>
    <alternativeName>
        <fullName evidence="7">Electron transfer flavoprotein small subunit</fullName>
    </alternativeName>
</protein>